<name>A0A1D8JEK8_9BACL</name>
<dbReference type="CDD" id="cd04301">
    <property type="entry name" value="NAT_SF"/>
    <property type="match status" value="1"/>
</dbReference>
<dbReference type="PANTHER" id="PTHR31143">
    <property type="match status" value="1"/>
</dbReference>
<feature type="domain" description="N-acetyltransferase" evidence="1">
    <location>
        <begin position="144"/>
        <end position="285"/>
    </location>
</feature>
<dbReference type="InterPro" id="IPR013653">
    <property type="entry name" value="GCN5-like_dom"/>
</dbReference>
<evidence type="ECO:0000259" key="1">
    <source>
        <dbReference type="PROSITE" id="PS51186"/>
    </source>
</evidence>
<proteinExistence type="predicted"/>
<gene>
    <name evidence="2" type="ORF">BI350_06020</name>
</gene>
<keyword evidence="2" id="KW-0808">Transferase</keyword>
<reference evidence="2 3" key="1">
    <citation type="submission" date="2016-09" db="EMBL/GenBank/DDBJ databases">
        <title>Complete genome sequence of the Lysinibacillus sphaericus LMG 22257, a specie of Bacillus with ureolytic activity that can effectively biodeposit calcium carbonate.</title>
        <authorList>
            <person name="Yan W."/>
        </authorList>
    </citation>
    <scope>NUCLEOTIDE SEQUENCE [LARGE SCALE GENOMIC DNA]</scope>
    <source>
        <strain evidence="2 3">LMG 22257</strain>
    </source>
</reference>
<dbReference type="AlphaFoldDB" id="A0A1D8JEK8"/>
<dbReference type="PANTHER" id="PTHR31143:SF2">
    <property type="entry name" value="FR47-LIKE DOMAIN-CONTAINING PROTEIN-RELATED"/>
    <property type="match status" value="1"/>
</dbReference>
<accession>A0A1D8JEK8</accession>
<dbReference type="Proteomes" id="UP000185746">
    <property type="component" value="Chromosome"/>
</dbReference>
<dbReference type="SUPFAM" id="SSF55729">
    <property type="entry name" value="Acyl-CoA N-acyltransferases (Nat)"/>
    <property type="match status" value="1"/>
</dbReference>
<sequence length="285" mass="32967">MTFTQYHDANEFSKKVLPVIAHEDDVFSLFLGVLASIKNGVYENPFMATIEHDGEIIALFQMTPPHPVNMIYLDDSRLDACIELFIKHSIEENIEFTSIIGLKSMASRFAEKWKVTTGMEEQLLMDQGLYRLDTVNEQLANSPGNWRLAIETDCKLIQNWYHLFEQDTSLPVTPEHIVEERVQKFVSVREVFLWEVEGKVVSMMKKSRPTKNGITVAMVFTPQEERRKGYARTLVAAISKELLKEYKFCMLYTDMMNPTSNKIYQEIGYKKIADSVHIGFMNKEE</sequence>
<dbReference type="InterPro" id="IPR000182">
    <property type="entry name" value="GNAT_dom"/>
</dbReference>
<dbReference type="Gene3D" id="3.40.630.30">
    <property type="match status" value="1"/>
</dbReference>
<dbReference type="RefSeq" id="WP_075527268.1">
    <property type="nucleotide sequence ID" value="NZ_CP017560.1"/>
</dbReference>
<organism evidence="2 3">
    <name type="scientific">Sporosarcina ureilytica</name>
    <dbReference type="NCBI Taxonomy" id="298596"/>
    <lineage>
        <taxon>Bacteria</taxon>
        <taxon>Bacillati</taxon>
        <taxon>Bacillota</taxon>
        <taxon>Bacilli</taxon>
        <taxon>Bacillales</taxon>
        <taxon>Caryophanaceae</taxon>
        <taxon>Sporosarcina</taxon>
    </lineage>
</organism>
<dbReference type="InterPro" id="IPR027365">
    <property type="entry name" value="GNAT_acetyltra_YdfB-like"/>
</dbReference>
<dbReference type="InterPro" id="IPR016181">
    <property type="entry name" value="Acyl_CoA_acyltransferase"/>
</dbReference>
<protein>
    <submittedName>
        <fullName evidence="2">GNAT family N-acetyltransferase</fullName>
    </submittedName>
</protein>
<dbReference type="Pfam" id="PF08445">
    <property type="entry name" value="FR47"/>
    <property type="match status" value="1"/>
</dbReference>
<dbReference type="EMBL" id="CP017560">
    <property type="protein sequence ID" value="AOV07140.1"/>
    <property type="molecule type" value="Genomic_DNA"/>
</dbReference>
<keyword evidence="3" id="KW-1185">Reference proteome</keyword>
<evidence type="ECO:0000313" key="2">
    <source>
        <dbReference type="EMBL" id="AOV07140.1"/>
    </source>
</evidence>
<evidence type="ECO:0000313" key="3">
    <source>
        <dbReference type="Proteomes" id="UP000185746"/>
    </source>
</evidence>
<dbReference type="GO" id="GO:0016747">
    <property type="term" value="F:acyltransferase activity, transferring groups other than amino-acyl groups"/>
    <property type="evidence" value="ECO:0007669"/>
    <property type="project" value="InterPro"/>
</dbReference>
<dbReference type="PROSITE" id="PS51186">
    <property type="entry name" value="GNAT"/>
    <property type="match status" value="1"/>
</dbReference>
<dbReference type="KEGG" id="surl:BI350_06020"/>